<dbReference type="EMBL" id="HBFK01035687">
    <property type="protein sequence ID" value="CAD8755124.1"/>
    <property type="molecule type" value="Transcribed_RNA"/>
</dbReference>
<feature type="domain" description="RapZ C-terminal" evidence="2">
    <location>
        <begin position="42"/>
        <end position="164"/>
    </location>
</feature>
<dbReference type="EMBL" id="HBFX01045143">
    <property type="protein sequence ID" value="CAD8976094.1"/>
    <property type="molecule type" value="Transcribed_RNA"/>
</dbReference>
<evidence type="ECO:0000313" key="5">
    <source>
        <dbReference type="EMBL" id="CAD8976095.1"/>
    </source>
</evidence>
<dbReference type="PANTHER" id="PTHR30448:SF0">
    <property type="entry name" value="RNASE ADAPTER PROTEIN RAPZ"/>
    <property type="match status" value="1"/>
</dbReference>
<name>A0A6T8P282_HEMAN</name>
<dbReference type="GO" id="GO:0005524">
    <property type="term" value="F:ATP binding"/>
    <property type="evidence" value="ECO:0007669"/>
    <property type="project" value="InterPro"/>
</dbReference>
<dbReference type="AlphaFoldDB" id="A0A6T8P282"/>
<organism evidence="5">
    <name type="scientific">Hemiselmis andersenii</name>
    <name type="common">Cryptophyte alga</name>
    <dbReference type="NCBI Taxonomy" id="464988"/>
    <lineage>
        <taxon>Eukaryota</taxon>
        <taxon>Cryptophyceae</taxon>
        <taxon>Cryptomonadales</taxon>
        <taxon>Hemiselmidaceae</taxon>
        <taxon>Hemiselmis</taxon>
    </lineage>
</organism>
<proteinExistence type="predicted"/>
<evidence type="ECO:0000259" key="2">
    <source>
        <dbReference type="Pfam" id="PF22740"/>
    </source>
</evidence>
<dbReference type="InterPro" id="IPR005337">
    <property type="entry name" value="RapZ-like"/>
</dbReference>
<dbReference type="EMBL" id="HBFX01045144">
    <property type="protein sequence ID" value="CAD8976095.1"/>
    <property type="molecule type" value="Transcribed_RNA"/>
</dbReference>
<dbReference type="InterPro" id="IPR053931">
    <property type="entry name" value="RapZ_C"/>
</dbReference>
<evidence type="ECO:0000256" key="1">
    <source>
        <dbReference type="SAM" id="MobiDB-lite"/>
    </source>
</evidence>
<dbReference type="PANTHER" id="PTHR30448">
    <property type="entry name" value="RNASE ADAPTER PROTEIN RAPZ"/>
    <property type="match status" value="1"/>
</dbReference>
<evidence type="ECO:0000313" key="3">
    <source>
        <dbReference type="EMBL" id="CAD8755124.1"/>
    </source>
</evidence>
<accession>A0A6T8P282</accession>
<reference evidence="5" key="1">
    <citation type="submission" date="2021-01" db="EMBL/GenBank/DDBJ databases">
        <authorList>
            <person name="Corre E."/>
            <person name="Pelletier E."/>
            <person name="Niang G."/>
            <person name="Scheremetjew M."/>
            <person name="Finn R."/>
            <person name="Kale V."/>
            <person name="Holt S."/>
            <person name="Cochrane G."/>
            <person name="Meng A."/>
            <person name="Brown T."/>
            <person name="Cohen L."/>
        </authorList>
    </citation>
    <scope>NUCLEOTIDE SEQUENCE</scope>
    <source>
        <strain evidence="3">CCMP441</strain>
        <strain evidence="5">CCMP644</strain>
    </source>
</reference>
<feature type="region of interest" description="Disordered" evidence="1">
    <location>
        <begin position="197"/>
        <end position="219"/>
    </location>
</feature>
<evidence type="ECO:0000313" key="4">
    <source>
        <dbReference type="EMBL" id="CAD8976094.1"/>
    </source>
</evidence>
<dbReference type="Pfam" id="PF22740">
    <property type="entry name" value="PapZ_C"/>
    <property type="match status" value="1"/>
</dbReference>
<protein>
    <recommendedName>
        <fullName evidence="2">RapZ C-terminal domain-containing protein</fullName>
    </recommendedName>
</protein>
<gene>
    <name evidence="4" type="ORF">HAND00432_LOCUS27099</name>
    <name evidence="5" type="ORF">HAND00432_LOCUS27100</name>
    <name evidence="3" type="ORF">HAND1043_LOCUS21632</name>
</gene>
<sequence length="302" mass="32988">MLPSGFGGHVSGSAPSFSLPTSSFMEFAASAAANPPPCGPAEVVVSSFSFKTGPPCAANLVIDVRFLPDPRQLEQQHQGITGRHEVVRDFLREDGTFEPFFNELTRSANKVVHEMGSRGCPKVLFAVGCTAGKHRSVFVAEALAEWLKENRVGSNVRVCHRDLEGGRDRSKGKCPCPADKERARSADENLAFEMEMDEDEDLSPVPTRPPKSASPPGEIWGPGPVLECTYCPDTMRLDIRDRSMSMPCVHVVDSVLGNGLMNLKHLRERRAMSDRPEPASAVYKMRKIMSEGDTSACHAFSL</sequence>